<evidence type="ECO:0000313" key="11">
    <source>
        <dbReference type="EMBL" id="KAK0412021.1"/>
    </source>
</evidence>
<keyword evidence="10" id="KW-0472">Membrane</keyword>
<evidence type="ECO:0000256" key="4">
    <source>
        <dbReference type="ARBA" id="ARBA00022617"/>
    </source>
</evidence>
<dbReference type="EMBL" id="JAUCMV010000003">
    <property type="protein sequence ID" value="KAK0412021.1"/>
    <property type="molecule type" value="Genomic_DNA"/>
</dbReference>
<sequence length="509" mass="59019">MHILVYVALFVAGIVIFYGKTLLKALRRRRRLVKLIDQIPGPPSYPIVGSALNFSPNSLNFTYQMEYYFRTFAEQPDNGGLLKIWIGPVPIIIATKAETIKTILESQTLISKPPEYGIIEKWLGQGLLTSTGQKWFQRRKLLTPTFHFSVLANFIPIFNSQADVFLDTLTRHEDGRQFDIFPYIKLCALDVISETAMGVSMNAQVGENEQYVAAVRRLTELIWHQMRFPWLWLKPVWYGTGMGYEFDRCVDVVEGMTTKVIAERKKQLQEERELEEYDFETMGKKKLAFLDLLLEKQEESKLTDSDIREEVDTFMFEGHETVSSTLGYFISTMGNYLQHQDKVFQELDSIFQGEERDVTPEDLKRMPFLEQCMKECIRILPTVPLIGRYISEETKIGDYTIPEGLTVMIAPFATQRDERFFQNPDIFDPERFTLDKVGKRSPYSFLPFSAGPRNCIGQKFAMTEQKIILAKLFRKYRVISMLTDLENRGLPELVLKPSRGFPVRIEPRY</sequence>
<evidence type="ECO:0000256" key="9">
    <source>
        <dbReference type="RuleBase" id="RU000461"/>
    </source>
</evidence>
<dbReference type="GO" id="GO:0004497">
    <property type="term" value="F:monooxygenase activity"/>
    <property type="evidence" value="ECO:0007669"/>
    <property type="project" value="UniProtKB-KW"/>
</dbReference>
<dbReference type="InterPro" id="IPR002403">
    <property type="entry name" value="Cyt_P450_E_grp-IV"/>
</dbReference>
<dbReference type="GO" id="GO:0016705">
    <property type="term" value="F:oxidoreductase activity, acting on paired donors, with incorporation or reduction of molecular oxygen"/>
    <property type="evidence" value="ECO:0007669"/>
    <property type="project" value="InterPro"/>
</dbReference>
<feature type="transmembrane region" description="Helical" evidence="10">
    <location>
        <begin position="6"/>
        <end position="23"/>
    </location>
</feature>
<dbReference type="InterPro" id="IPR017972">
    <property type="entry name" value="Cyt_P450_CS"/>
</dbReference>
<keyword evidence="7 9" id="KW-0503">Monooxygenase</keyword>
<dbReference type="Pfam" id="PF00067">
    <property type="entry name" value="p450"/>
    <property type="match status" value="1"/>
</dbReference>
<keyword evidence="10" id="KW-0812">Transmembrane</keyword>
<dbReference type="PRINTS" id="PR00465">
    <property type="entry name" value="EP450IV"/>
</dbReference>
<name>A0AA39LVS9_9BILA</name>
<dbReference type="PROSITE" id="PS00086">
    <property type="entry name" value="CYTOCHROME_P450"/>
    <property type="match status" value="1"/>
</dbReference>
<dbReference type="GO" id="GO:0005506">
    <property type="term" value="F:iron ion binding"/>
    <property type="evidence" value="ECO:0007669"/>
    <property type="project" value="InterPro"/>
</dbReference>
<keyword evidence="12" id="KW-1185">Reference proteome</keyword>
<keyword evidence="4 8" id="KW-0349">Heme</keyword>
<accession>A0AA39LVS9</accession>
<evidence type="ECO:0000256" key="5">
    <source>
        <dbReference type="ARBA" id="ARBA00022723"/>
    </source>
</evidence>
<evidence type="ECO:0000256" key="7">
    <source>
        <dbReference type="ARBA" id="ARBA00023033"/>
    </source>
</evidence>
<gene>
    <name evidence="11" type="ORF">QR680_005987</name>
</gene>
<keyword evidence="5 8" id="KW-0479">Metal-binding</keyword>
<evidence type="ECO:0000256" key="10">
    <source>
        <dbReference type="SAM" id="Phobius"/>
    </source>
</evidence>
<evidence type="ECO:0000256" key="1">
    <source>
        <dbReference type="ARBA" id="ARBA00001971"/>
    </source>
</evidence>
<keyword evidence="6 8" id="KW-0408">Iron</keyword>
<comment type="caution">
    <text evidence="11">The sequence shown here is derived from an EMBL/GenBank/DDBJ whole genome shotgun (WGS) entry which is preliminary data.</text>
</comment>
<keyword evidence="10" id="KW-1133">Transmembrane helix</keyword>
<dbReference type="AlphaFoldDB" id="A0AA39LVS9"/>
<organism evidence="11 12">
    <name type="scientific">Steinernema hermaphroditum</name>
    <dbReference type="NCBI Taxonomy" id="289476"/>
    <lineage>
        <taxon>Eukaryota</taxon>
        <taxon>Metazoa</taxon>
        <taxon>Ecdysozoa</taxon>
        <taxon>Nematoda</taxon>
        <taxon>Chromadorea</taxon>
        <taxon>Rhabditida</taxon>
        <taxon>Tylenchina</taxon>
        <taxon>Panagrolaimomorpha</taxon>
        <taxon>Strongyloidoidea</taxon>
        <taxon>Steinernematidae</taxon>
        <taxon>Steinernema</taxon>
    </lineage>
</organism>
<evidence type="ECO:0008006" key="13">
    <source>
        <dbReference type="Google" id="ProtNLM"/>
    </source>
</evidence>
<dbReference type="SUPFAM" id="SSF48264">
    <property type="entry name" value="Cytochrome P450"/>
    <property type="match status" value="1"/>
</dbReference>
<dbReference type="Gene3D" id="1.10.630.10">
    <property type="entry name" value="Cytochrome P450"/>
    <property type="match status" value="1"/>
</dbReference>
<dbReference type="GO" id="GO:0020037">
    <property type="term" value="F:heme binding"/>
    <property type="evidence" value="ECO:0007669"/>
    <property type="project" value="InterPro"/>
</dbReference>
<evidence type="ECO:0000256" key="8">
    <source>
        <dbReference type="PIRSR" id="PIRSR602403-1"/>
    </source>
</evidence>
<evidence type="ECO:0000256" key="3">
    <source>
        <dbReference type="ARBA" id="ARBA00010617"/>
    </source>
</evidence>
<dbReference type="CDD" id="cd20628">
    <property type="entry name" value="CYP4"/>
    <property type="match status" value="1"/>
</dbReference>
<dbReference type="Proteomes" id="UP001175271">
    <property type="component" value="Unassembled WGS sequence"/>
</dbReference>
<dbReference type="GO" id="GO:0005789">
    <property type="term" value="C:endoplasmic reticulum membrane"/>
    <property type="evidence" value="ECO:0007669"/>
    <property type="project" value="UniProtKB-SubCell"/>
</dbReference>
<feature type="binding site" description="axial binding residue" evidence="8">
    <location>
        <position position="455"/>
    </location>
    <ligand>
        <name>heme</name>
        <dbReference type="ChEBI" id="CHEBI:30413"/>
    </ligand>
    <ligandPart>
        <name>Fe</name>
        <dbReference type="ChEBI" id="CHEBI:18248"/>
    </ligandPart>
</feature>
<dbReference type="InterPro" id="IPR036396">
    <property type="entry name" value="Cyt_P450_sf"/>
</dbReference>
<comment type="function">
    <text evidence="2">May be involved in the metabolism of insect hormones and in the breakdown of synthetic insecticides.</text>
</comment>
<dbReference type="PANTHER" id="PTHR24291:SF146">
    <property type="entry name" value="CYTOCHROME P450"/>
    <property type="match status" value="1"/>
</dbReference>
<reference evidence="11" key="1">
    <citation type="submission" date="2023-06" db="EMBL/GenBank/DDBJ databases">
        <title>Genomic analysis of the entomopathogenic nematode Steinernema hermaphroditum.</title>
        <authorList>
            <person name="Schwarz E.M."/>
            <person name="Heppert J.K."/>
            <person name="Baniya A."/>
            <person name="Schwartz H.T."/>
            <person name="Tan C.-H."/>
            <person name="Antoshechkin I."/>
            <person name="Sternberg P.W."/>
            <person name="Goodrich-Blair H."/>
            <person name="Dillman A.R."/>
        </authorList>
    </citation>
    <scope>NUCLEOTIDE SEQUENCE</scope>
    <source>
        <strain evidence="11">PS9179</strain>
        <tissue evidence="11">Whole animal</tissue>
    </source>
</reference>
<dbReference type="PANTHER" id="PTHR24291">
    <property type="entry name" value="CYTOCHROME P450 FAMILY 4"/>
    <property type="match status" value="1"/>
</dbReference>
<comment type="cofactor">
    <cofactor evidence="1 8">
        <name>heme</name>
        <dbReference type="ChEBI" id="CHEBI:30413"/>
    </cofactor>
</comment>
<proteinExistence type="inferred from homology"/>
<dbReference type="InterPro" id="IPR001128">
    <property type="entry name" value="Cyt_P450"/>
</dbReference>
<dbReference type="InterPro" id="IPR050196">
    <property type="entry name" value="Cytochrome_P450_Monoox"/>
</dbReference>
<evidence type="ECO:0000256" key="6">
    <source>
        <dbReference type="ARBA" id="ARBA00023004"/>
    </source>
</evidence>
<protein>
    <recommendedName>
        <fullName evidence="13">Cytochrome P450</fullName>
    </recommendedName>
</protein>
<comment type="similarity">
    <text evidence="3 9">Belongs to the cytochrome P450 family.</text>
</comment>
<evidence type="ECO:0000256" key="2">
    <source>
        <dbReference type="ARBA" id="ARBA00003690"/>
    </source>
</evidence>
<evidence type="ECO:0000313" key="12">
    <source>
        <dbReference type="Proteomes" id="UP001175271"/>
    </source>
</evidence>
<keyword evidence="9" id="KW-0560">Oxidoreductase</keyword>
<dbReference type="PRINTS" id="PR00385">
    <property type="entry name" value="P450"/>
</dbReference>